<dbReference type="NCBIfam" id="TIGR00229">
    <property type="entry name" value="sensory_box"/>
    <property type="match status" value="1"/>
</dbReference>
<gene>
    <name evidence="2" type="ORF">AMRN_1253</name>
    <name evidence="3" type="ORF">CPH92_13025</name>
</gene>
<dbReference type="InterPro" id="IPR000014">
    <property type="entry name" value="PAS"/>
</dbReference>
<protein>
    <submittedName>
        <fullName evidence="3">PAS sensor domain-containing protein</fullName>
    </submittedName>
    <submittedName>
        <fullName evidence="2">PAS sensor-containing signal transduction protein</fullName>
    </submittedName>
</protein>
<dbReference type="Pfam" id="PF08447">
    <property type="entry name" value="PAS_3"/>
    <property type="match status" value="1"/>
</dbReference>
<dbReference type="InterPro" id="IPR035965">
    <property type="entry name" value="PAS-like_dom_sf"/>
</dbReference>
<dbReference type="SUPFAM" id="SSF55785">
    <property type="entry name" value="PYP-like sensor domain (PAS domain)"/>
    <property type="match status" value="1"/>
</dbReference>
<evidence type="ECO:0000313" key="3">
    <source>
        <dbReference type="EMBL" id="PHO14245.1"/>
    </source>
</evidence>
<sequence>MNSNNNELEIELNIKSFLVSETNEEGVIKFANDEFCKFSEYSLDELIGQHHNIVRHPDMPEKAFDELWSTVKSGKRWKGFVKNKSKTGKYYWVYATVYPFTSCDGSTGYISCRRKASKDEIEKYSKIYKTMK</sequence>
<dbReference type="EMBL" id="NXAO01000067">
    <property type="protein sequence ID" value="PHO14245.1"/>
    <property type="molecule type" value="Genomic_DNA"/>
</dbReference>
<reference evidence="4" key="1">
    <citation type="submission" date="2017-09" db="EMBL/GenBank/DDBJ databases">
        <title>Arcobacter canalis sp. nov., a new species isolated from a water canal contaminated with urban sewage.</title>
        <authorList>
            <person name="Perez-Cataluna A."/>
            <person name="Salas-Masso N."/>
            <person name="Figueras M.J."/>
        </authorList>
    </citation>
    <scope>NUCLEOTIDE SEQUENCE [LARGE SCALE GENOMIC DNA]</scope>
    <source>
        <strain evidence="4">CECT 7727</strain>
    </source>
</reference>
<dbReference type="Proteomes" id="UP000224740">
    <property type="component" value="Unassembled WGS sequence"/>
</dbReference>
<dbReference type="AlphaFoldDB" id="A0A347TK67"/>
<evidence type="ECO:0000313" key="2">
    <source>
        <dbReference type="EMBL" id="AXX86995.1"/>
    </source>
</evidence>
<reference evidence="2 5" key="3">
    <citation type="submission" date="2018-08" db="EMBL/GenBank/DDBJ databases">
        <title>Complete genome of the Arcobacter marinus type strain JCM 15502.</title>
        <authorList>
            <person name="Miller W.G."/>
            <person name="Yee E."/>
            <person name="Huynh S."/>
            <person name="Parker C.T."/>
        </authorList>
    </citation>
    <scope>NUCLEOTIDE SEQUENCE [LARGE SCALE GENOMIC DNA]</scope>
    <source>
        <strain evidence="2 5">JCM 15502</strain>
    </source>
</reference>
<proteinExistence type="predicted"/>
<dbReference type="Proteomes" id="UP000264693">
    <property type="component" value="Chromosome"/>
</dbReference>
<accession>A0A347TK67</accession>
<dbReference type="CDD" id="cd00130">
    <property type="entry name" value="PAS"/>
    <property type="match status" value="1"/>
</dbReference>
<evidence type="ECO:0000259" key="1">
    <source>
        <dbReference type="Pfam" id="PF08447"/>
    </source>
</evidence>
<reference evidence="3" key="2">
    <citation type="submission" date="2017-09" db="EMBL/GenBank/DDBJ databases">
        <authorList>
            <person name="Perez-Cataluna A."/>
            <person name="Figueras M.J."/>
            <person name="Salas-Masso N."/>
        </authorList>
    </citation>
    <scope>NUCLEOTIDE SEQUENCE</scope>
    <source>
        <strain evidence="3">CECT 7727</strain>
    </source>
</reference>
<feature type="domain" description="PAS fold-3" evidence="1">
    <location>
        <begin position="30"/>
        <end position="107"/>
    </location>
</feature>
<keyword evidence="4" id="KW-1185">Reference proteome</keyword>
<name>A0A347TK67_9BACT</name>
<organism evidence="2 5">
    <name type="scientific">Malaciobacter marinus</name>
    <dbReference type="NCBI Taxonomy" id="505249"/>
    <lineage>
        <taxon>Bacteria</taxon>
        <taxon>Pseudomonadati</taxon>
        <taxon>Campylobacterota</taxon>
        <taxon>Epsilonproteobacteria</taxon>
        <taxon>Campylobacterales</taxon>
        <taxon>Arcobacteraceae</taxon>
        <taxon>Malaciobacter</taxon>
    </lineage>
</organism>
<dbReference type="Gene3D" id="3.30.450.20">
    <property type="entry name" value="PAS domain"/>
    <property type="match status" value="1"/>
</dbReference>
<dbReference type="EMBL" id="CP032101">
    <property type="protein sequence ID" value="AXX86995.1"/>
    <property type="molecule type" value="Genomic_DNA"/>
</dbReference>
<dbReference type="InterPro" id="IPR013655">
    <property type="entry name" value="PAS_fold_3"/>
</dbReference>
<evidence type="ECO:0000313" key="4">
    <source>
        <dbReference type="Proteomes" id="UP000224740"/>
    </source>
</evidence>
<evidence type="ECO:0000313" key="5">
    <source>
        <dbReference type="Proteomes" id="UP000264693"/>
    </source>
</evidence>
<dbReference type="KEGG" id="amar:AMRN_1253"/>
<dbReference type="RefSeq" id="WP_099312482.1">
    <property type="nucleotide sequence ID" value="NZ_CP032101.1"/>
</dbReference>